<protein>
    <recommendedName>
        <fullName evidence="10">L-threonylcarbamoyladenylate synthase</fullName>
        <ecNumber evidence="3">2.7.7.87</ecNumber>
    </recommendedName>
    <alternativeName>
        <fullName evidence="10">L-threonylcarbamoyladenylate synthase</fullName>
    </alternativeName>
</protein>
<evidence type="ECO:0000313" key="15">
    <source>
        <dbReference type="EMBL" id="CAB5014042.1"/>
    </source>
</evidence>
<dbReference type="GO" id="GO:0003725">
    <property type="term" value="F:double-stranded RNA binding"/>
    <property type="evidence" value="ECO:0007669"/>
    <property type="project" value="InterPro"/>
</dbReference>
<reference evidence="15" key="1">
    <citation type="submission" date="2020-05" db="EMBL/GenBank/DDBJ databases">
        <authorList>
            <person name="Chiriac C."/>
            <person name="Salcher M."/>
            <person name="Ghai R."/>
            <person name="Kavagutti S V."/>
        </authorList>
    </citation>
    <scope>NUCLEOTIDE SEQUENCE</scope>
</reference>
<keyword evidence="7" id="KW-0548">Nucleotidyltransferase</keyword>
<dbReference type="GO" id="GO:0005524">
    <property type="term" value="F:ATP binding"/>
    <property type="evidence" value="ECO:0007669"/>
    <property type="project" value="UniProtKB-KW"/>
</dbReference>
<evidence type="ECO:0000256" key="4">
    <source>
        <dbReference type="ARBA" id="ARBA00022490"/>
    </source>
</evidence>
<dbReference type="GO" id="GO:0005737">
    <property type="term" value="C:cytoplasm"/>
    <property type="evidence" value="ECO:0007669"/>
    <property type="project" value="UniProtKB-SubCell"/>
</dbReference>
<keyword evidence="9" id="KW-0067">ATP-binding</keyword>
<evidence type="ECO:0000256" key="2">
    <source>
        <dbReference type="ARBA" id="ARBA00007663"/>
    </source>
</evidence>
<dbReference type="EMBL" id="CAFBPM010000003">
    <property type="protein sequence ID" value="CAB5014042.1"/>
    <property type="molecule type" value="Genomic_DNA"/>
</dbReference>
<comment type="subcellular location">
    <subcellularLocation>
        <location evidence="1">Cytoplasm</location>
    </subcellularLocation>
</comment>
<dbReference type="EC" id="2.7.7.87" evidence="3"/>
<dbReference type="EMBL" id="CAFABE010000009">
    <property type="protein sequence ID" value="CAB4819776.1"/>
    <property type="molecule type" value="Genomic_DNA"/>
</dbReference>
<dbReference type="GO" id="GO:0008033">
    <property type="term" value="P:tRNA processing"/>
    <property type="evidence" value="ECO:0007669"/>
    <property type="project" value="UniProtKB-KW"/>
</dbReference>
<dbReference type="Pfam" id="PF01300">
    <property type="entry name" value="Sua5_yciO_yrdC"/>
    <property type="match status" value="1"/>
</dbReference>
<keyword evidence="4" id="KW-0963">Cytoplasm</keyword>
<sequence>MNTFPPDQIDAVASMLVAGAVGAIPTDTVYGLAASLSQHGAIEQLFAVKERPSTQALPILVASLAAAEDLVGVLSPAAHCVAEGFWPGPLTIVVPCQESIATLVGSDDKTVGLRVPNDDLTLKLLELTGPLAVTSANRHGEDPCHSADEVAGVLSGQFGIDVLLDGGLRDGAPSTIIRIDDSEIDELREGTISFDEIRAYVEKNLS</sequence>
<evidence type="ECO:0000256" key="3">
    <source>
        <dbReference type="ARBA" id="ARBA00012584"/>
    </source>
</evidence>
<dbReference type="PANTHER" id="PTHR17490:SF16">
    <property type="entry name" value="THREONYLCARBAMOYL-AMP SYNTHASE"/>
    <property type="match status" value="1"/>
</dbReference>
<feature type="domain" description="YrdC-like" evidence="12">
    <location>
        <begin position="6"/>
        <end position="192"/>
    </location>
</feature>
<evidence type="ECO:0000256" key="11">
    <source>
        <dbReference type="ARBA" id="ARBA00048366"/>
    </source>
</evidence>
<dbReference type="NCBIfam" id="TIGR00057">
    <property type="entry name" value="L-threonylcarbamoyladenylate synthase"/>
    <property type="match status" value="1"/>
</dbReference>
<keyword evidence="6" id="KW-0819">tRNA processing</keyword>
<dbReference type="SUPFAM" id="SSF55821">
    <property type="entry name" value="YrdC/RibB"/>
    <property type="match status" value="1"/>
</dbReference>
<organism evidence="15">
    <name type="scientific">freshwater metagenome</name>
    <dbReference type="NCBI Taxonomy" id="449393"/>
    <lineage>
        <taxon>unclassified sequences</taxon>
        <taxon>metagenomes</taxon>
        <taxon>ecological metagenomes</taxon>
    </lineage>
</organism>
<evidence type="ECO:0000313" key="13">
    <source>
        <dbReference type="EMBL" id="CAB4819776.1"/>
    </source>
</evidence>
<accession>A0A6J7QI54</accession>
<evidence type="ECO:0000259" key="12">
    <source>
        <dbReference type="PROSITE" id="PS51163"/>
    </source>
</evidence>
<evidence type="ECO:0000256" key="6">
    <source>
        <dbReference type="ARBA" id="ARBA00022694"/>
    </source>
</evidence>
<evidence type="ECO:0000256" key="5">
    <source>
        <dbReference type="ARBA" id="ARBA00022679"/>
    </source>
</evidence>
<proteinExistence type="inferred from homology"/>
<dbReference type="EMBL" id="CAFBLT010000001">
    <property type="protein sequence ID" value="CAB4867317.1"/>
    <property type="molecule type" value="Genomic_DNA"/>
</dbReference>
<dbReference type="PANTHER" id="PTHR17490">
    <property type="entry name" value="SUA5"/>
    <property type="match status" value="1"/>
</dbReference>
<dbReference type="PROSITE" id="PS51163">
    <property type="entry name" value="YRDC"/>
    <property type="match status" value="1"/>
</dbReference>
<dbReference type="Gene3D" id="3.90.870.10">
    <property type="entry name" value="DHBP synthase"/>
    <property type="match status" value="1"/>
</dbReference>
<dbReference type="InterPro" id="IPR017945">
    <property type="entry name" value="DHBP_synth_RibB-like_a/b_dom"/>
</dbReference>
<evidence type="ECO:0000256" key="9">
    <source>
        <dbReference type="ARBA" id="ARBA00022840"/>
    </source>
</evidence>
<gene>
    <name evidence="13" type="ORF">UFOPK3164_00332</name>
    <name evidence="14" type="ORF">UFOPK3427_00573</name>
    <name evidence="15" type="ORF">UFOPK4112_00484</name>
</gene>
<evidence type="ECO:0000256" key="1">
    <source>
        <dbReference type="ARBA" id="ARBA00004496"/>
    </source>
</evidence>
<comment type="similarity">
    <text evidence="2">Belongs to the SUA5 family.</text>
</comment>
<evidence type="ECO:0000256" key="10">
    <source>
        <dbReference type="ARBA" id="ARBA00029774"/>
    </source>
</evidence>
<dbReference type="InterPro" id="IPR006070">
    <property type="entry name" value="Sua5-like_dom"/>
</dbReference>
<dbReference type="AlphaFoldDB" id="A0A6J7QI54"/>
<keyword evidence="5" id="KW-0808">Transferase</keyword>
<evidence type="ECO:0000256" key="7">
    <source>
        <dbReference type="ARBA" id="ARBA00022695"/>
    </source>
</evidence>
<keyword evidence="8" id="KW-0547">Nucleotide-binding</keyword>
<evidence type="ECO:0000313" key="14">
    <source>
        <dbReference type="EMBL" id="CAB4867317.1"/>
    </source>
</evidence>
<comment type="catalytic activity">
    <reaction evidence="11">
        <text>L-threonine + hydrogencarbonate + ATP = L-threonylcarbamoyladenylate + diphosphate + H2O</text>
        <dbReference type="Rhea" id="RHEA:36407"/>
        <dbReference type="ChEBI" id="CHEBI:15377"/>
        <dbReference type="ChEBI" id="CHEBI:17544"/>
        <dbReference type="ChEBI" id="CHEBI:30616"/>
        <dbReference type="ChEBI" id="CHEBI:33019"/>
        <dbReference type="ChEBI" id="CHEBI:57926"/>
        <dbReference type="ChEBI" id="CHEBI:73682"/>
        <dbReference type="EC" id="2.7.7.87"/>
    </reaction>
</comment>
<name>A0A6J7QI54_9ZZZZ</name>
<evidence type="ECO:0000256" key="8">
    <source>
        <dbReference type="ARBA" id="ARBA00022741"/>
    </source>
</evidence>
<dbReference type="GO" id="GO:0000049">
    <property type="term" value="F:tRNA binding"/>
    <property type="evidence" value="ECO:0007669"/>
    <property type="project" value="TreeGrafter"/>
</dbReference>
<dbReference type="InterPro" id="IPR050156">
    <property type="entry name" value="TC-AMP_synthase_SUA5"/>
</dbReference>
<dbReference type="GO" id="GO:0061710">
    <property type="term" value="F:L-threonylcarbamoyladenylate synthase"/>
    <property type="evidence" value="ECO:0007669"/>
    <property type="project" value="UniProtKB-EC"/>
</dbReference>
<dbReference type="GO" id="GO:0006450">
    <property type="term" value="P:regulation of translational fidelity"/>
    <property type="evidence" value="ECO:0007669"/>
    <property type="project" value="TreeGrafter"/>
</dbReference>